<dbReference type="AlphaFoldDB" id="A0A9P5NKU2"/>
<organism evidence="2 3">
    <name type="scientific">Gymnopilus junonius</name>
    <name type="common">Spectacular rustgill mushroom</name>
    <name type="synonym">Gymnopilus spectabilis subsp. junonius</name>
    <dbReference type="NCBI Taxonomy" id="109634"/>
    <lineage>
        <taxon>Eukaryota</taxon>
        <taxon>Fungi</taxon>
        <taxon>Dikarya</taxon>
        <taxon>Basidiomycota</taxon>
        <taxon>Agaricomycotina</taxon>
        <taxon>Agaricomycetes</taxon>
        <taxon>Agaricomycetidae</taxon>
        <taxon>Agaricales</taxon>
        <taxon>Agaricineae</taxon>
        <taxon>Hymenogastraceae</taxon>
        <taxon>Gymnopilus</taxon>
    </lineage>
</organism>
<gene>
    <name evidence="2" type="ORF">CPB84DRAFT_1424044</name>
</gene>
<evidence type="ECO:0000313" key="3">
    <source>
        <dbReference type="Proteomes" id="UP000724874"/>
    </source>
</evidence>
<feature type="compositionally biased region" description="Acidic residues" evidence="1">
    <location>
        <begin position="211"/>
        <end position="226"/>
    </location>
</feature>
<dbReference type="Proteomes" id="UP000724874">
    <property type="component" value="Unassembled WGS sequence"/>
</dbReference>
<proteinExistence type="predicted"/>
<feature type="compositionally biased region" description="Low complexity" evidence="1">
    <location>
        <begin position="247"/>
        <end position="262"/>
    </location>
</feature>
<feature type="compositionally biased region" description="Polar residues" evidence="1">
    <location>
        <begin position="263"/>
        <end position="275"/>
    </location>
</feature>
<comment type="caution">
    <text evidence="2">The sequence shown here is derived from an EMBL/GenBank/DDBJ whole genome shotgun (WGS) entry which is preliminary data.</text>
</comment>
<evidence type="ECO:0000256" key="1">
    <source>
        <dbReference type="SAM" id="MobiDB-lite"/>
    </source>
</evidence>
<name>A0A9P5NKU2_GYMJU</name>
<keyword evidence="3" id="KW-1185">Reference proteome</keyword>
<feature type="compositionally biased region" description="Polar residues" evidence="1">
    <location>
        <begin position="191"/>
        <end position="208"/>
    </location>
</feature>
<evidence type="ECO:0000313" key="2">
    <source>
        <dbReference type="EMBL" id="KAF8889546.1"/>
    </source>
</evidence>
<accession>A0A9P5NKU2</accession>
<feature type="region of interest" description="Disordered" evidence="1">
    <location>
        <begin position="178"/>
        <end position="331"/>
    </location>
</feature>
<dbReference type="EMBL" id="JADNYJ010000079">
    <property type="protein sequence ID" value="KAF8889546.1"/>
    <property type="molecule type" value="Genomic_DNA"/>
</dbReference>
<reference evidence="2" key="1">
    <citation type="submission" date="2020-11" db="EMBL/GenBank/DDBJ databases">
        <authorList>
            <consortium name="DOE Joint Genome Institute"/>
            <person name="Ahrendt S."/>
            <person name="Riley R."/>
            <person name="Andreopoulos W."/>
            <person name="LaButti K."/>
            <person name="Pangilinan J."/>
            <person name="Ruiz-duenas F.J."/>
            <person name="Barrasa J.M."/>
            <person name="Sanchez-Garcia M."/>
            <person name="Camarero S."/>
            <person name="Miyauchi S."/>
            <person name="Serrano A."/>
            <person name="Linde D."/>
            <person name="Babiker R."/>
            <person name="Drula E."/>
            <person name="Ayuso-Fernandez I."/>
            <person name="Pacheco R."/>
            <person name="Padilla G."/>
            <person name="Ferreira P."/>
            <person name="Barriuso J."/>
            <person name="Kellner H."/>
            <person name="Castanera R."/>
            <person name="Alfaro M."/>
            <person name="Ramirez L."/>
            <person name="Pisabarro A.G."/>
            <person name="Kuo A."/>
            <person name="Tritt A."/>
            <person name="Lipzen A."/>
            <person name="He G."/>
            <person name="Yan M."/>
            <person name="Ng V."/>
            <person name="Cullen D."/>
            <person name="Martin F."/>
            <person name="Rosso M.-N."/>
            <person name="Henrissat B."/>
            <person name="Hibbett D."/>
            <person name="Martinez A.T."/>
            <person name="Grigoriev I.V."/>
        </authorList>
    </citation>
    <scope>NUCLEOTIDE SEQUENCE</scope>
    <source>
        <strain evidence="2">AH 44721</strain>
    </source>
</reference>
<protein>
    <submittedName>
        <fullName evidence="2">Uncharacterized protein</fullName>
    </submittedName>
</protein>
<feature type="compositionally biased region" description="Basic and acidic residues" evidence="1">
    <location>
        <begin position="292"/>
        <end position="301"/>
    </location>
</feature>
<sequence>MHCAGQLPPWAKRGPFAHHINAAPTFNRSTIPTANSPRSSSTSNPASAFKHIAYSISLMAFQYITVSFESASIVEPRPRHLIPINEFNNMCRTPSSSPGPSYDPHEAPAVLLNRPNPPTAPTPAFVPPTPRFYSHVQEFQRPPPTPVYIPPTPRPYSFEAPSPNFPPTCPTPAISIAASRSAYSRDRSSSQGATTPQRFHSLTPSSTAYYGDEESSNYSESEDEASPDPHSRRSSAASTPNPRPRSRASVSSRTSLRRSAVSDSGTPHPSPQSRTPVPAQSPLRRSVVSDSRTPRPSHDSRTPVSARSPLRRSVVSDFGMPEPFDPYKEPGSSWGLPYIRTLLPNL</sequence>